<keyword evidence="1" id="KW-0472">Membrane</keyword>
<proteinExistence type="predicted"/>
<organism evidence="3 4">
    <name type="scientific">Sanghuangporus baumii</name>
    <name type="common">Phellinus baumii</name>
    <dbReference type="NCBI Taxonomy" id="108892"/>
    <lineage>
        <taxon>Eukaryota</taxon>
        <taxon>Fungi</taxon>
        <taxon>Dikarya</taxon>
        <taxon>Basidiomycota</taxon>
        <taxon>Agaricomycotina</taxon>
        <taxon>Agaricomycetes</taxon>
        <taxon>Hymenochaetales</taxon>
        <taxon>Hymenochaetaceae</taxon>
        <taxon>Sanghuangporus</taxon>
    </lineage>
</organism>
<dbReference type="OrthoDB" id="18915at2759"/>
<dbReference type="SUPFAM" id="SSF54001">
    <property type="entry name" value="Cysteine proteinases"/>
    <property type="match status" value="1"/>
</dbReference>
<dbReference type="InterPro" id="IPR042467">
    <property type="entry name" value="Peptidase_C65_otubain_sub2"/>
</dbReference>
<feature type="transmembrane region" description="Helical" evidence="1">
    <location>
        <begin position="227"/>
        <end position="246"/>
    </location>
</feature>
<accession>A0A9Q5HTY1</accession>
<dbReference type="AlphaFoldDB" id="A0A9Q5HTY1"/>
<dbReference type="GO" id="GO:0004843">
    <property type="term" value="F:cysteine-type deubiquitinase activity"/>
    <property type="evidence" value="ECO:0007669"/>
    <property type="project" value="TreeGrafter"/>
</dbReference>
<keyword evidence="4" id="KW-1185">Reference proteome</keyword>
<reference evidence="3" key="1">
    <citation type="submission" date="2016-06" db="EMBL/GenBank/DDBJ databases">
        <title>Draft Genome sequence of the fungus Inonotus baumii.</title>
        <authorList>
            <person name="Zhu H."/>
            <person name="Lin W."/>
        </authorList>
    </citation>
    <scope>NUCLEOTIDE SEQUENCE</scope>
    <source>
        <strain evidence="3">821</strain>
    </source>
</reference>
<dbReference type="PANTHER" id="PTHR12931">
    <property type="entry name" value="UBIQUITIN THIOLESTERASE PROTEIN OTUB"/>
    <property type="match status" value="1"/>
</dbReference>
<dbReference type="CDD" id="cd22749">
    <property type="entry name" value="Otubain_C65"/>
    <property type="match status" value="1"/>
</dbReference>
<feature type="domain" description="OTU" evidence="2">
    <location>
        <begin position="116"/>
        <end position="350"/>
    </location>
</feature>
<dbReference type="InterPro" id="IPR038765">
    <property type="entry name" value="Papain-like_cys_pep_sf"/>
</dbReference>
<evidence type="ECO:0000259" key="2">
    <source>
        <dbReference type="PROSITE" id="PS50802"/>
    </source>
</evidence>
<evidence type="ECO:0000256" key="1">
    <source>
        <dbReference type="SAM" id="Phobius"/>
    </source>
</evidence>
<dbReference type="InterPro" id="IPR003323">
    <property type="entry name" value="OTU_dom"/>
</dbReference>
<dbReference type="Gene3D" id="1.20.1300.20">
    <property type="entry name" value="Peptidase C65 Otubain, subdomain 2"/>
    <property type="match status" value="1"/>
</dbReference>
<sequence length="364" mass="40885">MIDAFSITNHADWNLAFASSSLSTVQLNDITVFCLRDVLKIRSSSKGLAYVFVDTTGAIPAHTGSHRICPNILDESASKRPLITEVFPLEVLREEYKNGSGTFVQQIDYLKSLGFTGIRRTRGDGDCFYRSLAFAWIERLIHSPKQTLDVAKAHSLLDSTLLILKAAGFQEMVFEDFYDVLISLVRQIVVPEPNGSTLTTEILLEAFQDAEGKWDDAYAPPLMQTGLIPFLIVIVSNCIVVFLRLLTSAVIRTDPDSYAPFLFHPETSIQVPPQEFCERFVEACGKEADHVQITALTKILKLNIEVAYLDGHGADGSVNFVQFHNVPPEDFDNPPVLLYRPGHYDILERDRRSEKNDLDRAERF</sequence>
<dbReference type="Pfam" id="PF10275">
    <property type="entry name" value="Peptidase_C65"/>
    <property type="match status" value="2"/>
</dbReference>
<comment type="caution">
    <text evidence="3">The sequence shown here is derived from an EMBL/GenBank/DDBJ whole genome shotgun (WGS) entry which is preliminary data.</text>
</comment>
<keyword evidence="1" id="KW-1133">Transmembrane helix</keyword>
<dbReference type="EMBL" id="LNZH02000206">
    <property type="protein sequence ID" value="OCB85850.1"/>
    <property type="molecule type" value="Genomic_DNA"/>
</dbReference>
<keyword evidence="1" id="KW-0812">Transmembrane</keyword>
<dbReference type="PANTHER" id="PTHR12931:SF15">
    <property type="entry name" value="UBIQUITIN THIOESTERASE OTUBAIN-LIKE"/>
    <property type="match status" value="1"/>
</dbReference>
<protein>
    <submittedName>
        <fullName evidence="3">Cysteine proteinase</fullName>
    </submittedName>
</protein>
<dbReference type="PROSITE" id="PS50802">
    <property type="entry name" value="OTU"/>
    <property type="match status" value="1"/>
</dbReference>
<dbReference type="Proteomes" id="UP000757232">
    <property type="component" value="Unassembled WGS sequence"/>
</dbReference>
<dbReference type="InterPro" id="IPR019400">
    <property type="entry name" value="Peptidase_C65_otubain"/>
</dbReference>
<gene>
    <name evidence="3" type="ORF">A7U60_g6981</name>
</gene>
<evidence type="ECO:0000313" key="4">
    <source>
        <dbReference type="Proteomes" id="UP000757232"/>
    </source>
</evidence>
<dbReference type="GO" id="GO:0005634">
    <property type="term" value="C:nucleus"/>
    <property type="evidence" value="ECO:0007669"/>
    <property type="project" value="TreeGrafter"/>
</dbReference>
<name>A0A9Q5HTY1_SANBA</name>
<dbReference type="GO" id="GO:0071108">
    <property type="term" value="P:protein K48-linked deubiquitination"/>
    <property type="evidence" value="ECO:0007669"/>
    <property type="project" value="TreeGrafter"/>
</dbReference>
<dbReference type="GO" id="GO:0043130">
    <property type="term" value="F:ubiquitin binding"/>
    <property type="evidence" value="ECO:0007669"/>
    <property type="project" value="TreeGrafter"/>
</dbReference>
<evidence type="ECO:0000313" key="3">
    <source>
        <dbReference type="EMBL" id="OCB85850.1"/>
    </source>
</evidence>